<organism evidence="1 2">
    <name type="scientific">Dissostichus mawsoni</name>
    <name type="common">Antarctic cod</name>
    <dbReference type="NCBI Taxonomy" id="36200"/>
    <lineage>
        <taxon>Eukaryota</taxon>
        <taxon>Metazoa</taxon>
        <taxon>Chordata</taxon>
        <taxon>Craniata</taxon>
        <taxon>Vertebrata</taxon>
        <taxon>Euteleostomi</taxon>
        <taxon>Actinopterygii</taxon>
        <taxon>Neopterygii</taxon>
        <taxon>Teleostei</taxon>
        <taxon>Neoteleostei</taxon>
        <taxon>Acanthomorphata</taxon>
        <taxon>Eupercaria</taxon>
        <taxon>Perciformes</taxon>
        <taxon>Notothenioidei</taxon>
        <taxon>Nototheniidae</taxon>
        <taxon>Dissostichus</taxon>
    </lineage>
</organism>
<evidence type="ECO:0000313" key="2">
    <source>
        <dbReference type="Proteomes" id="UP000518266"/>
    </source>
</evidence>
<comment type="caution">
    <text evidence="1">The sequence shown here is derived from an EMBL/GenBank/DDBJ whole genome shotgun (WGS) entry which is preliminary data.</text>
</comment>
<dbReference type="Proteomes" id="UP000518266">
    <property type="component" value="Unassembled WGS sequence"/>
</dbReference>
<accession>A0A7J5YRQ9</accession>
<keyword evidence="2" id="KW-1185">Reference proteome</keyword>
<protein>
    <submittedName>
        <fullName evidence="1">Uncharacterized protein</fullName>
    </submittedName>
</protein>
<dbReference type="EMBL" id="JAAKFY010000009">
    <property type="protein sequence ID" value="KAF3852090.1"/>
    <property type="molecule type" value="Genomic_DNA"/>
</dbReference>
<sequence length="156" mass="17789">MYFVVLFSLKCAELLDFSNITIVQPGEISMEFEIEMFSPPKKQGIYFFFLHKGHHVPIMHSAALPHHLGHSGSTGISRRPLSPGVWNWETQRSVTIIIKHTDLLSLLSLMYLFPLCKKYTIVLFFVNIDSPLTCSFTCFNRATHYSSCEALMASEI</sequence>
<gene>
    <name evidence="1" type="ORF">F7725_005445</name>
</gene>
<reference evidence="1 2" key="1">
    <citation type="submission" date="2020-03" db="EMBL/GenBank/DDBJ databases">
        <title>Dissostichus mawsoni Genome sequencing and assembly.</title>
        <authorList>
            <person name="Park H."/>
        </authorList>
    </citation>
    <scope>NUCLEOTIDE SEQUENCE [LARGE SCALE GENOMIC DNA]</scope>
    <source>
        <strain evidence="1">DM0001</strain>
        <tissue evidence="1">Muscle</tissue>
    </source>
</reference>
<dbReference type="AlphaFoldDB" id="A0A7J5YRQ9"/>
<name>A0A7J5YRQ9_DISMA</name>
<evidence type="ECO:0000313" key="1">
    <source>
        <dbReference type="EMBL" id="KAF3852090.1"/>
    </source>
</evidence>
<proteinExistence type="predicted"/>